<dbReference type="Pfam" id="PF00027">
    <property type="entry name" value="cNMP_binding"/>
    <property type="match status" value="1"/>
</dbReference>
<organism evidence="2 3">
    <name type="scientific">Niabella drilacis (strain DSM 25811 / CCM 8410 / CCUG 62505 / LMG 26954 / E90)</name>
    <dbReference type="NCBI Taxonomy" id="1285928"/>
    <lineage>
        <taxon>Bacteria</taxon>
        <taxon>Pseudomonadati</taxon>
        <taxon>Bacteroidota</taxon>
        <taxon>Chitinophagia</taxon>
        <taxon>Chitinophagales</taxon>
        <taxon>Chitinophagaceae</taxon>
        <taxon>Niabella</taxon>
    </lineage>
</organism>
<dbReference type="AlphaFoldDB" id="A0A1G6WUW4"/>
<dbReference type="SUPFAM" id="SSF51206">
    <property type="entry name" value="cAMP-binding domain-like"/>
    <property type="match status" value="1"/>
</dbReference>
<sequence length="210" mass="24136">MLKPLELRQRLYLYGMLHPLIATVRRYTVFPDAEAEYFLSLFSERKYKRGAVLLEEGQIAHEVFFILKGATRQYFLNGEGQERTCNFSMEQEFITDLESFSRKSRAASSIAALEPTSCMVITCTDLVTALGKSPATAEFFRAVVENVAAENIRRTKALLSLSPEKQFNDLLRDKPLLLQRVPQRYIAQYLGIAPESLSRIRKRMMRLQKS</sequence>
<keyword evidence="2" id="KW-0808">Transferase</keyword>
<evidence type="ECO:0000313" key="3">
    <source>
        <dbReference type="Proteomes" id="UP000198757"/>
    </source>
</evidence>
<dbReference type="Proteomes" id="UP000198757">
    <property type="component" value="Unassembled WGS sequence"/>
</dbReference>
<name>A0A1G6WUW4_NIADE</name>
<dbReference type="PROSITE" id="PS50042">
    <property type="entry name" value="CNMP_BINDING_3"/>
    <property type="match status" value="1"/>
</dbReference>
<dbReference type="Gene3D" id="2.60.120.10">
    <property type="entry name" value="Jelly Rolls"/>
    <property type="match status" value="1"/>
</dbReference>
<keyword evidence="2" id="KW-0418">Kinase</keyword>
<dbReference type="InterPro" id="IPR000595">
    <property type="entry name" value="cNMP-bd_dom"/>
</dbReference>
<dbReference type="EMBL" id="FMZO01000012">
    <property type="protein sequence ID" value="SDD68805.1"/>
    <property type="molecule type" value="Genomic_DNA"/>
</dbReference>
<reference evidence="3" key="1">
    <citation type="submission" date="2016-10" db="EMBL/GenBank/DDBJ databases">
        <authorList>
            <person name="Varghese N."/>
            <person name="Submissions S."/>
        </authorList>
    </citation>
    <scope>NUCLEOTIDE SEQUENCE [LARGE SCALE GENOMIC DNA]</scope>
    <source>
        <strain evidence="3">DSM 25811 / CCM 8410 / LMG 26954 / E90</strain>
    </source>
</reference>
<dbReference type="InterPro" id="IPR018490">
    <property type="entry name" value="cNMP-bd_dom_sf"/>
</dbReference>
<accession>A0A1G6WUW4</accession>
<keyword evidence="3" id="KW-1185">Reference proteome</keyword>
<evidence type="ECO:0000259" key="1">
    <source>
        <dbReference type="PROSITE" id="PS50042"/>
    </source>
</evidence>
<dbReference type="CDD" id="cd00038">
    <property type="entry name" value="CAP_ED"/>
    <property type="match status" value="1"/>
</dbReference>
<gene>
    <name evidence="2" type="ORF">SAMN04487894_11214</name>
</gene>
<protein>
    <submittedName>
        <fullName evidence="2">cAMP-binding domain of CRP or a regulatory subunit of cAMP-dependent protein kinases</fullName>
    </submittedName>
</protein>
<evidence type="ECO:0000313" key="2">
    <source>
        <dbReference type="EMBL" id="SDD68805.1"/>
    </source>
</evidence>
<proteinExistence type="predicted"/>
<dbReference type="OrthoDB" id="663011at2"/>
<dbReference type="InterPro" id="IPR014710">
    <property type="entry name" value="RmlC-like_jellyroll"/>
</dbReference>
<feature type="domain" description="Cyclic nucleotide-binding" evidence="1">
    <location>
        <begin position="26"/>
        <end position="111"/>
    </location>
</feature>
<dbReference type="GO" id="GO:0016301">
    <property type="term" value="F:kinase activity"/>
    <property type="evidence" value="ECO:0007669"/>
    <property type="project" value="UniProtKB-KW"/>
</dbReference>
<dbReference type="STRING" id="1285928.SAMN04487894_11214"/>